<dbReference type="GO" id="GO:0006310">
    <property type="term" value="P:DNA recombination"/>
    <property type="evidence" value="ECO:0007669"/>
    <property type="project" value="UniProtKB-KW"/>
</dbReference>
<dbReference type="InterPro" id="IPR011010">
    <property type="entry name" value="DNA_brk_join_enz"/>
</dbReference>
<gene>
    <name evidence="8" type="ORF">JAZ04_09595</name>
</gene>
<reference evidence="8" key="1">
    <citation type="journal article" date="2021" name="Proc. Natl. Acad. Sci. U.S.A.">
        <title>Global biogeography of chemosynthetic symbionts reveals both localized and globally distributed symbiont groups. .</title>
        <authorList>
            <person name="Osvatic J.T."/>
            <person name="Wilkins L.G.E."/>
            <person name="Leibrecht L."/>
            <person name="Leray M."/>
            <person name="Zauner S."/>
            <person name="Polzin J."/>
            <person name="Camacho Y."/>
            <person name="Gros O."/>
            <person name="van Gils J.A."/>
            <person name="Eisen J.A."/>
            <person name="Petersen J.M."/>
            <person name="Yuen B."/>
        </authorList>
    </citation>
    <scope>NUCLEOTIDE SEQUENCE</scope>
    <source>
        <strain evidence="8">MAGL173</strain>
    </source>
</reference>
<evidence type="ECO:0000259" key="6">
    <source>
        <dbReference type="PROSITE" id="PS51898"/>
    </source>
</evidence>
<keyword evidence="3 5" id="KW-0238">DNA-binding</keyword>
<sequence length="384" mass="43822">MPEKVKLTKRAVDAAKPPEEPNTFHQIWDVEIPGYGLRITHAGVKSYILNYRFKGRQRKYTIGRHGDYTAETARNKALDLRAVITKGGDPQAEKHQANATPSLSQFTDEYLAHIKKTNKTWNKDESKLNKRIIPKWGKMRLDTLTTRQIESFHSSLKTEQTPATANRYLALIKRMLNLAIEWGYIDKNPAQHIKLFKENNERTDWLNNNQVKALLTACSDYNDPYIAALFPFLLFTGARLGEALNAQWSNIDTDRSMWHIPEAKSGKGRYVPLAPQAIELLITLDRQEDNPFVFCGRVEGQALVNVAKPWKRIKEAASLPDHFRIHDLRHTFASWGVSNGIDLYHIQALLGHSSSQMTQRYSHLAEDGIKASVKHISEKMGQID</sequence>
<dbReference type="GO" id="GO:0015074">
    <property type="term" value="P:DNA integration"/>
    <property type="evidence" value="ECO:0007669"/>
    <property type="project" value="UniProtKB-KW"/>
</dbReference>
<dbReference type="Gene3D" id="3.30.160.390">
    <property type="entry name" value="Integrase, DNA-binding domain"/>
    <property type="match status" value="1"/>
</dbReference>
<dbReference type="Pfam" id="PF22022">
    <property type="entry name" value="Phage_int_M"/>
    <property type="match status" value="1"/>
</dbReference>
<keyword evidence="2" id="KW-0229">DNA integration</keyword>
<evidence type="ECO:0000256" key="3">
    <source>
        <dbReference type="ARBA" id="ARBA00023125"/>
    </source>
</evidence>
<accession>A0A9E4MZ39</accession>
<organism evidence="8 9">
    <name type="scientific">Candidatus Thiodiazotropha lotti</name>
    <dbReference type="NCBI Taxonomy" id="2792787"/>
    <lineage>
        <taxon>Bacteria</taxon>
        <taxon>Pseudomonadati</taxon>
        <taxon>Pseudomonadota</taxon>
        <taxon>Gammaproteobacteria</taxon>
        <taxon>Chromatiales</taxon>
        <taxon>Sedimenticolaceae</taxon>
        <taxon>Candidatus Thiodiazotropha</taxon>
    </lineage>
</organism>
<proteinExistence type="inferred from homology"/>
<evidence type="ECO:0000256" key="1">
    <source>
        <dbReference type="ARBA" id="ARBA00008857"/>
    </source>
</evidence>
<dbReference type="InterPro" id="IPR013762">
    <property type="entry name" value="Integrase-like_cat_sf"/>
</dbReference>
<dbReference type="PROSITE" id="PS51900">
    <property type="entry name" value="CB"/>
    <property type="match status" value="1"/>
</dbReference>
<evidence type="ECO:0000256" key="5">
    <source>
        <dbReference type="PROSITE-ProRule" id="PRU01248"/>
    </source>
</evidence>
<keyword evidence="4" id="KW-0233">DNA recombination</keyword>
<comment type="similarity">
    <text evidence="1">Belongs to the 'phage' integrase family.</text>
</comment>
<evidence type="ECO:0000313" key="8">
    <source>
        <dbReference type="EMBL" id="MCG7939092.1"/>
    </source>
</evidence>
<dbReference type="GO" id="GO:0003677">
    <property type="term" value="F:DNA binding"/>
    <property type="evidence" value="ECO:0007669"/>
    <property type="project" value="UniProtKB-UniRule"/>
</dbReference>
<dbReference type="Gene3D" id="1.10.443.10">
    <property type="entry name" value="Intergrase catalytic core"/>
    <property type="match status" value="1"/>
</dbReference>
<dbReference type="PROSITE" id="PS51898">
    <property type="entry name" value="TYR_RECOMBINASE"/>
    <property type="match status" value="1"/>
</dbReference>
<dbReference type="InterPro" id="IPR038488">
    <property type="entry name" value="Integrase_DNA-bd_sf"/>
</dbReference>
<dbReference type="Gene3D" id="1.10.150.130">
    <property type="match status" value="1"/>
</dbReference>
<dbReference type="InterPro" id="IPR002104">
    <property type="entry name" value="Integrase_catalytic"/>
</dbReference>
<dbReference type="PANTHER" id="PTHR30629">
    <property type="entry name" value="PROPHAGE INTEGRASE"/>
    <property type="match status" value="1"/>
</dbReference>
<dbReference type="InterPro" id="IPR044068">
    <property type="entry name" value="CB"/>
</dbReference>
<dbReference type="InterPro" id="IPR025166">
    <property type="entry name" value="Integrase_DNA_bind_dom"/>
</dbReference>
<comment type="caution">
    <text evidence="8">The sequence shown here is derived from an EMBL/GenBank/DDBJ whole genome shotgun (WGS) entry which is preliminary data.</text>
</comment>
<dbReference type="SUPFAM" id="SSF56349">
    <property type="entry name" value="DNA breaking-rejoining enzymes"/>
    <property type="match status" value="1"/>
</dbReference>
<dbReference type="Proteomes" id="UP000886687">
    <property type="component" value="Unassembled WGS sequence"/>
</dbReference>
<dbReference type="AlphaFoldDB" id="A0A9E4MZ39"/>
<evidence type="ECO:0000256" key="4">
    <source>
        <dbReference type="ARBA" id="ARBA00023172"/>
    </source>
</evidence>
<feature type="domain" description="Tyr recombinase" evidence="6">
    <location>
        <begin position="201"/>
        <end position="374"/>
    </location>
</feature>
<dbReference type="PANTHER" id="PTHR30629:SF2">
    <property type="entry name" value="PROPHAGE INTEGRASE INTS-RELATED"/>
    <property type="match status" value="1"/>
</dbReference>
<name>A0A9E4MZ39_9GAMM</name>
<dbReference type="EMBL" id="JAEPDI010000005">
    <property type="protein sequence ID" value="MCG7939092.1"/>
    <property type="molecule type" value="Genomic_DNA"/>
</dbReference>
<dbReference type="InterPro" id="IPR053876">
    <property type="entry name" value="Phage_int_M"/>
</dbReference>
<feature type="domain" description="Core-binding (CB)" evidence="7">
    <location>
        <begin position="101"/>
        <end position="180"/>
    </location>
</feature>
<dbReference type="InterPro" id="IPR010998">
    <property type="entry name" value="Integrase_recombinase_N"/>
</dbReference>
<evidence type="ECO:0000256" key="2">
    <source>
        <dbReference type="ARBA" id="ARBA00022908"/>
    </source>
</evidence>
<dbReference type="InterPro" id="IPR050808">
    <property type="entry name" value="Phage_Integrase"/>
</dbReference>
<dbReference type="Pfam" id="PF13356">
    <property type="entry name" value="Arm-DNA-bind_3"/>
    <property type="match status" value="1"/>
</dbReference>
<dbReference type="Pfam" id="PF00589">
    <property type="entry name" value="Phage_integrase"/>
    <property type="match status" value="1"/>
</dbReference>
<evidence type="ECO:0000313" key="9">
    <source>
        <dbReference type="Proteomes" id="UP000886687"/>
    </source>
</evidence>
<dbReference type="CDD" id="cd00796">
    <property type="entry name" value="INT_Rci_Hp1_C"/>
    <property type="match status" value="1"/>
</dbReference>
<protein>
    <submittedName>
        <fullName evidence="8">Site-specific integrase</fullName>
    </submittedName>
</protein>
<evidence type="ECO:0000259" key="7">
    <source>
        <dbReference type="PROSITE" id="PS51900"/>
    </source>
</evidence>